<evidence type="ECO:0000313" key="2">
    <source>
        <dbReference type="Proteomes" id="UP001497382"/>
    </source>
</evidence>
<evidence type="ECO:0000313" key="1">
    <source>
        <dbReference type="EMBL" id="CAL1261656.1"/>
    </source>
</evidence>
<proteinExistence type="predicted"/>
<organism evidence="1 2">
    <name type="scientific">Larinioides sclopetarius</name>
    <dbReference type="NCBI Taxonomy" id="280406"/>
    <lineage>
        <taxon>Eukaryota</taxon>
        <taxon>Metazoa</taxon>
        <taxon>Ecdysozoa</taxon>
        <taxon>Arthropoda</taxon>
        <taxon>Chelicerata</taxon>
        <taxon>Arachnida</taxon>
        <taxon>Araneae</taxon>
        <taxon>Araneomorphae</taxon>
        <taxon>Entelegynae</taxon>
        <taxon>Araneoidea</taxon>
        <taxon>Araneidae</taxon>
        <taxon>Larinioides</taxon>
    </lineage>
</organism>
<evidence type="ECO:0008006" key="3">
    <source>
        <dbReference type="Google" id="ProtNLM"/>
    </source>
</evidence>
<feature type="non-terminal residue" evidence="1">
    <location>
        <position position="1"/>
    </location>
</feature>
<reference evidence="1 2" key="1">
    <citation type="submission" date="2024-04" db="EMBL/GenBank/DDBJ databases">
        <authorList>
            <person name="Rising A."/>
            <person name="Reimegard J."/>
            <person name="Sonavane S."/>
            <person name="Akerstrom W."/>
            <person name="Nylinder S."/>
            <person name="Hedman E."/>
            <person name="Kallberg Y."/>
        </authorList>
    </citation>
    <scope>NUCLEOTIDE SEQUENCE [LARGE SCALE GENOMIC DNA]</scope>
</reference>
<protein>
    <recommendedName>
        <fullName evidence="3">Maturase K</fullName>
    </recommendedName>
</protein>
<comment type="caution">
    <text evidence="1">The sequence shown here is derived from an EMBL/GenBank/DDBJ whole genome shotgun (WGS) entry which is preliminary data.</text>
</comment>
<dbReference type="EMBL" id="CAXIEN010000003">
    <property type="protein sequence ID" value="CAL1261656.1"/>
    <property type="molecule type" value="Genomic_DNA"/>
</dbReference>
<gene>
    <name evidence="1" type="ORF">LARSCL_LOCUS533</name>
</gene>
<name>A0AAV1YS14_9ARAC</name>
<keyword evidence="2" id="KW-1185">Reference proteome</keyword>
<dbReference type="Proteomes" id="UP001497382">
    <property type="component" value="Unassembled WGS sequence"/>
</dbReference>
<accession>A0AAV1YS14</accession>
<sequence length="43" mass="4975">LRNVLRNIQYGFIVSSKYQLSCVNQHSKQRNSKSRPVLIAVKT</sequence>
<dbReference type="AlphaFoldDB" id="A0AAV1YS14"/>